<comment type="caution">
    <text evidence="6">The sequence shown here is derived from an EMBL/GenBank/DDBJ whole genome shotgun (WGS) entry which is preliminary data.</text>
</comment>
<dbReference type="Gene3D" id="3.40.190.10">
    <property type="entry name" value="Periplasmic binding protein-like II"/>
    <property type="match status" value="2"/>
</dbReference>
<feature type="domain" description="HTH lysR-type" evidence="5">
    <location>
        <begin position="8"/>
        <end position="65"/>
    </location>
</feature>
<dbReference type="Proteomes" id="UP000306985">
    <property type="component" value="Unassembled WGS sequence"/>
</dbReference>
<accession>A0A4V6CVB7</accession>
<keyword evidence="3" id="KW-0238">DNA-binding</keyword>
<sequence length="310" mass="32420">MVLSPRMPELRALEIFLAAAHSPSLSAAATELGLSQQAVSSRIAALEAQTGVPVLARTRSGSTLTPAGAALAEWADRLLAVAAEVDAGLASLRQDRHDRLRVSASLTVAEHLLPRWLVSFRLAQRSTEQAAEVTLTATNSQQVLAQIRDGDADLGFVEGPSVPRGVRSRVIGRDELVLVVRPDHPWVRRRRDVTAAELHATPLIVREAGSGTRDALDAALRSAPGVAGDPPPPVLSLSTTSAVRAAVLEGAGPAVLSALAVGDDLLSGRLRRIPVAGVDLRRTLRAVWTGAAAPPAGAARDLLAHIAALR</sequence>
<dbReference type="SUPFAM" id="SSF53850">
    <property type="entry name" value="Periplasmic binding protein-like II"/>
    <property type="match status" value="1"/>
</dbReference>
<dbReference type="OrthoDB" id="9808620at2"/>
<dbReference type="Pfam" id="PF03466">
    <property type="entry name" value="LysR_substrate"/>
    <property type="match status" value="1"/>
</dbReference>
<dbReference type="PANTHER" id="PTHR30126:SF39">
    <property type="entry name" value="HTH-TYPE TRANSCRIPTIONAL REGULATOR CYSL"/>
    <property type="match status" value="1"/>
</dbReference>
<proteinExistence type="inferred from homology"/>
<evidence type="ECO:0000256" key="4">
    <source>
        <dbReference type="ARBA" id="ARBA00023163"/>
    </source>
</evidence>
<evidence type="ECO:0000256" key="3">
    <source>
        <dbReference type="ARBA" id="ARBA00023125"/>
    </source>
</evidence>
<dbReference type="InterPro" id="IPR000847">
    <property type="entry name" value="LysR_HTH_N"/>
</dbReference>
<comment type="similarity">
    <text evidence="1">Belongs to the LysR transcriptional regulatory family.</text>
</comment>
<evidence type="ECO:0000256" key="1">
    <source>
        <dbReference type="ARBA" id="ARBA00009437"/>
    </source>
</evidence>
<dbReference type="AlphaFoldDB" id="A0A4V6CVB7"/>
<dbReference type="RefSeq" id="WP_137451232.1">
    <property type="nucleotide sequence ID" value="NZ_SZZH01000006.1"/>
</dbReference>
<dbReference type="EMBL" id="SZZH01000006">
    <property type="protein sequence ID" value="TKV56845.1"/>
    <property type="molecule type" value="Genomic_DNA"/>
</dbReference>
<dbReference type="Gene3D" id="1.10.10.10">
    <property type="entry name" value="Winged helix-like DNA-binding domain superfamily/Winged helix DNA-binding domain"/>
    <property type="match status" value="1"/>
</dbReference>
<dbReference type="PANTHER" id="PTHR30126">
    <property type="entry name" value="HTH-TYPE TRANSCRIPTIONAL REGULATOR"/>
    <property type="match status" value="1"/>
</dbReference>
<dbReference type="GO" id="GO:0000976">
    <property type="term" value="F:transcription cis-regulatory region binding"/>
    <property type="evidence" value="ECO:0007669"/>
    <property type="project" value="TreeGrafter"/>
</dbReference>
<evidence type="ECO:0000313" key="6">
    <source>
        <dbReference type="EMBL" id="TKV56845.1"/>
    </source>
</evidence>
<dbReference type="InterPro" id="IPR036390">
    <property type="entry name" value="WH_DNA-bd_sf"/>
</dbReference>
<dbReference type="InterPro" id="IPR005119">
    <property type="entry name" value="LysR_subst-bd"/>
</dbReference>
<dbReference type="PROSITE" id="PS50931">
    <property type="entry name" value="HTH_LYSR"/>
    <property type="match status" value="1"/>
</dbReference>
<keyword evidence="7" id="KW-1185">Reference proteome</keyword>
<organism evidence="6 7">
    <name type="scientific">Nakamurella flava</name>
    <dbReference type="NCBI Taxonomy" id="2576308"/>
    <lineage>
        <taxon>Bacteria</taxon>
        <taxon>Bacillati</taxon>
        <taxon>Actinomycetota</taxon>
        <taxon>Actinomycetes</taxon>
        <taxon>Nakamurellales</taxon>
        <taxon>Nakamurellaceae</taxon>
        <taxon>Nakamurella</taxon>
    </lineage>
</organism>
<reference evidence="6 7" key="1">
    <citation type="submission" date="2019-05" db="EMBL/GenBank/DDBJ databases">
        <title>Nakamurella sp. N5BH11, whole genome shotgun sequence.</title>
        <authorList>
            <person name="Tuo L."/>
        </authorList>
    </citation>
    <scope>NUCLEOTIDE SEQUENCE [LARGE SCALE GENOMIC DNA]</scope>
    <source>
        <strain evidence="6 7">N5BH11</strain>
    </source>
</reference>
<gene>
    <name evidence="6" type="ORF">FDO65_18555</name>
</gene>
<dbReference type="PRINTS" id="PR00039">
    <property type="entry name" value="HTHLYSR"/>
</dbReference>
<name>A0A4V6CVB7_9ACTN</name>
<evidence type="ECO:0000256" key="2">
    <source>
        <dbReference type="ARBA" id="ARBA00023015"/>
    </source>
</evidence>
<protein>
    <submittedName>
        <fullName evidence="6">LysR family transcriptional regulator</fullName>
    </submittedName>
</protein>
<dbReference type="InterPro" id="IPR036388">
    <property type="entry name" value="WH-like_DNA-bd_sf"/>
</dbReference>
<dbReference type="Pfam" id="PF00126">
    <property type="entry name" value="HTH_1"/>
    <property type="match status" value="1"/>
</dbReference>
<keyword evidence="4" id="KW-0804">Transcription</keyword>
<dbReference type="SUPFAM" id="SSF46785">
    <property type="entry name" value="Winged helix' DNA-binding domain"/>
    <property type="match status" value="1"/>
</dbReference>
<evidence type="ECO:0000313" key="7">
    <source>
        <dbReference type="Proteomes" id="UP000306985"/>
    </source>
</evidence>
<evidence type="ECO:0000259" key="5">
    <source>
        <dbReference type="PROSITE" id="PS50931"/>
    </source>
</evidence>
<dbReference type="GO" id="GO:0003700">
    <property type="term" value="F:DNA-binding transcription factor activity"/>
    <property type="evidence" value="ECO:0007669"/>
    <property type="project" value="InterPro"/>
</dbReference>
<keyword evidence="2" id="KW-0805">Transcription regulation</keyword>